<feature type="compositionally biased region" description="Polar residues" evidence="1">
    <location>
        <begin position="22"/>
        <end position="31"/>
    </location>
</feature>
<name>A0ABR0K0I1_9EURO</name>
<gene>
    <name evidence="2" type="ORF">LTR24_008259</name>
</gene>
<evidence type="ECO:0000256" key="1">
    <source>
        <dbReference type="SAM" id="MobiDB-lite"/>
    </source>
</evidence>
<reference evidence="2 3" key="1">
    <citation type="submission" date="2023-08" db="EMBL/GenBank/DDBJ databases">
        <title>Black Yeasts Isolated from many extreme environments.</title>
        <authorList>
            <person name="Coleine C."/>
            <person name="Stajich J.E."/>
            <person name="Selbmann L."/>
        </authorList>
    </citation>
    <scope>NUCLEOTIDE SEQUENCE [LARGE SCALE GENOMIC DNA]</scope>
    <source>
        <strain evidence="2 3">CCFEE 5885</strain>
    </source>
</reference>
<dbReference type="Proteomes" id="UP001345013">
    <property type="component" value="Unassembled WGS sequence"/>
</dbReference>
<evidence type="ECO:0000313" key="3">
    <source>
        <dbReference type="Proteomes" id="UP001345013"/>
    </source>
</evidence>
<organism evidence="2 3">
    <name type="scientific">Lithohypha guttulata</name>
    <dbReference type="NCBI Taxonomy" id="1690604"/>
    <lineage>
        <taxon>Eukaryota</taxon>
        <taxon>Fungi</taxon>
        <taxon>Dikarya</taxon>
        <taxon>Ascomycota</taxon>
        <taxon>Pezizomycotina</taxon>
        <taxon>Eurotiomycetes</taxon>
        <taxon>Chaetothyriomycetidae</taxon>
        <taxon>Chaetothyriales</taxon>
        <taxon>Trichomeriaceae</taxon>
        <taxon>Lithohypha</taxon>
    </lineage>
</organism>
<dbReference type="EMBL" id="JAVRRG010000139">
    <property type="protein sequence ID" value="KAK5081399.1"/>
    <property type="molecule type" value="Genomic_DNA"/>
</dbReference>
<feature type="region of interest" description="Disordered" evidence="1">
    <location>
        <begin position="22"/>
        <end position="45"/>
    </location>
</feature>
<keyword evidence="3" id="KW-1185">Reference proteome</keyword>
<comment type="caution">
    <text evidence="2">The sequence shown here is derived from an EMBL/GenBank/DDBJ whole genome shotgun (WGS) entry which is preliminary data.</text>
</comment>
<sequence>MNDEHLGGAGNSDSQAMTHSMTVPDQYSSNPAAFGPTPNHGMQLRTINNRPRGQMVLAPVPRNHTQTNSTHTQSMTSHDNNALISSPLHAAVVLNVRQMYAQQYIGEGTKSEEDVISFLENGYFQNRSLQGAEVCVHYAVLTNNGRGFSTINALIPAEQCDHINKLKHSGHRQWSKVFKDLGQMAPPAGVKAEQVSVEARESFNENTFSFYEMQGPHRYSCWFTKNAYHGRARKLHVRLTCEMV</sequence>
<accession>A0ABR0K0I1</accession>
<evidence type="ECO:0000313" key="2">
    <source>
        <dbReference type="EMBL" id="KAK5081399.1"/>
    </source>
</evidence>
<proteinExistence type="predicted"/>
<protein>
    <submittedName>
        <fullName evidence="2">Uncharacterized protein</fullName>
    </submittedName>
</protein>